<organism evidence="2 3">
    <name type="scientific">Gigaspora margarita</name>
    <dbReference type="NCBI Taxonomy" id="4874"/>
    <lineage>
        <taxon>Eukaryota</taxon>
        <taxon>Fungi</taxon>
        <taxon>Fungi incertae sedis</taxon>
        <taxon>Mucoromycota</taxon>
        <taxon>Glomeromycotina</taxon>
        <taxon>Glomeromycetes</taxon>
        <taxon>Diversisporales</taxon>
        <taxon>Gigasporaceae</taxon>
        <taxon>Gigaspora</taxon>
    </lineage>
</organism>
<keyword evidence="3" id="KW-1185">Reference proteome</keyword>
<protein>
    <submittedName>
        <fullName evidence="2">Uncharacterized protein</fullName>
    </submittedName>
</protein>
<feature type="compositionally biased region" description="Polar residues" evidence="1">
    <location>
        <begin position="38"/>
        <end position="47"/>
    </location>
</feature>
<dbReference type="AlphaFoldDB" id="A0A8H4EN21"/>
<accession>A0A8H4EN21</accession>
<feature type="compositionally biased region" description="Polar residues" evidence="1">
    <location>
        <begin position="66"/>
        <end position="75"/>
    </location>
</feature>
<gene>
    <name evidence="2" type="ORF">F8M41_015881</name>
</gene>
<feature type="compositionally biased region" description="Basic and acidic residues" evidence="1">
    <location>
        <begin position="25"/>
        <end position="34"/>
    </location>
</feature>
<evidence type="ECO:0000256" key="1">
    <source>
        <dbReference type="SAM" id="MobiDB-lite"/>
    </source>
</evidence>
<name>A0A8H4EN21_GIGMA</name>
<reference evidence="2 3" key="1">
    <citation type="journal article" date="2019" name="Environ. Microbiol.">
        <title>At the nexus of three kingdoms: the genome of the mycorrhizal fungus Gigaspora margarita provides insights into plant, endobacterial and fungal interactions.</title>
        <authorList>
            <person name="Venice F."/>
            <person name="Ghignone S."/>
            <person name="Salvioli di Fossalunga A."/>
            <person name="Amselem J."/>
            <person name="Novero M."/>
            <person name="Xianan X."/>
            <person name="Sedzielewska Toro K."/>
            <person name="Morin E."/>
            <person name="Lipzen A."/>
            <person name="Grigoriev I.V."/>
            <person name="Henrissat B."/>
            <person name="Martin F.M."/>
            <person name="Bonfante P."/>
        </authorList>
    </citation>
    <scope>NUCLEOTIDE SEQUENCE [LARGE SCALE GENOMIC DNA]</scope>
    <source>
        <strain evidence="2 3">BEG34</strain>
    </source>
</reference>
<dbReference type="Proteomes" id="UP000439903">
    <property type="component" value="Unassembled WGS sequence"/>
</dbReference>
<comment type="caution">
    <text evidence="2">The sequence shown here is derived from an EMBL/GenBank/DDBJ whole genome shotgun (WGS) entry which is preliminary data.</text>
</comment>
<evidence type="ECO:0000313" key="3">
    <source>
        <dbReference type="Proteomes" id="UP000439903"/>
    </source>
</evidence>
<proteinExistence type="predicted"/>
<feature type="region of interest" description="Disordered" evidence="1">
    <location>
        <begin position="24"/>
        <end position="75"/>
    </location>
</feature>
<sequence>MDAPKIPLKIPKKNEVLEHVQNLKQQDHTSEISKLEGPSTSLNTSKNQNEKLEDDFENTWKEKNTSKIQTDKNVT</sequence>
<dbReference type="EMBL" id="WTPW01000338">
    <property type="protein sequence ID" value="KAF0521240.1"/>
    <property type="molecule type" value="Genomic_DNA"/>
</dbReference>
<evidence type="ECO:0000313" key="2">
    <source>
        <dbReference type="EMBL" id="KAF0521240.1"/>
    </source>
</evidence>